<organism evidence="1 2">
    <name type="scientific">Undibacterium terreum</name>
    <dbReference type="NCBI Taxonomy" id="1224302"/>
    <lineage>
        <taxon>Bacteria</taxon>
        <taxon>Pseudomonadati</taxon>
        <taxon>Pseudomonadota</taxon>
        <taxon>Betaproteobacteria</taxon>
        <taxon>Burkholderiales</taxon>
        <taxon>Oxalobacteraceae</taxon>
        <taxon>Undibacterium</taxon>
    </lineage>
</organism>
<accession>A0A916V251</accession>
<proteinExistence type="predicted"/>
<sequence length="59" mass="6505">MGCNCELLEQGKMTAVLMGIYVNSASIEMRSEITYVFMRNALRLLIQAHNKVIANVSAG</sequence>
<reference evidence="1" key="2">
    <citation type="submission" date="2020-09" db="EMBL/GenBank/DDBJ databases">
        <authorList>
            <person name="Sun Q."/>
            <person name="Zhou Y."/>
        </authorList>
    </citation>
    <scope>NUCLEOTIDE SEQUENCE</scope>
    <source>
        <strain evidence="1">CGMCC 1.10998</strain>
    </source>
</reference>
<dbReference type="EMBL" id="BMED01000008">
    <property type="protein sequence ID" value="GGC99449.1"/>
    <property type="molecule type" value="Genomic_DNA"/>
</dbReference>
<dbReference type="Proteomes" id="UP000637423">
    <property type="component" value="Unassembled WGS sequence"/>
</dbReference>
<protein>
    <submittedName>
        <fullName evidence="1">Uncharacterized protein</fullName>
    </submittedName>
</protein>
<gene>
    <name evidence="1" type="ORF">GCM10011396_53690</name>
</gene>
<keyword evidence="2" id="KW-1185">Reference proteome</keyword>
<reference evidence="1" key="1">
    <citation type="journal article" date="2014" name="Int. J. Syst. Evol. Microbiol.">
        <title>Complete genome sequence of Corynebacterium casei LMG S-19264T (=DSM 44701T), isolated from a smear-ripened cheese.</title>
        <authorList>
            <consortium name="US DOE Joint Genome Institute (JGI-PGF)"/>
            <person name="Walter F."/>
            <person name="Albersmeier A."/>
            <person name="Kalinowski J."/>
            <person name="Ruckert C."/>
        </authorList>
    </citation>
    <scope>NUCLEOTIDE SEQUENCE</scope>
    <source>
        <strain evidence="1">CGMCC 1.10998</strain>
    </source>
</reference>
<dbReference type="AlphaFoldDB" id="A0A916V251"/>
<comment type="caution">
    <text evidence="1">The sequence shown here is derived from an EMBL/GenBank/DDBJ whole genome shotgun (WGS) entry which is preliminary data.</text>
</comment>
<evidence type="ECO:0000313" key="1">
    <source>
        <dbReference type="EMBL" id="GGC99449.1"/>
    </source>
</evidence>
<evidence type="ECO:0000313" key="2">
    <source>
        <dbReference type="Proteomes" id="UP000637423"/>
    </source>
</evidence>
<name>A0A916V251_9BURK</name>